<dbReference type="CDD" id="cd20750">
    <property type="entry name" value="cyt_c_I"/>
    <property type="match status" value="1"/>
</dbReference>
<evidence type="ECO:0000313" key="3">
    <source>
        <dbReference type="EMBL" id="MBM1198108.1"/>
    </source>
</evidence>
<keyword evidence="1" id="KW-0732">Signal</keyword>
<dbReference type="InterPro" id="IPR032033">
    <property type="entry name" value="Cytochrome_P460"/>
</dbReference>
<dbReference type="InterPro" id="IPR038142">
    <property type="entry name" value="Cytochrome_P460_sp"/>
</dbReference>
<feature type="chain" id="PRO_5046542936" evidence="1">
    <location>
        <begin position="22"/>
        <end position="187"/>
    </location>
</feature>
<reference evidence="3 4" key="1">
    <citation type="submission" date="2020-01" db="EMBL/GenBank/DDBJ databases">
        <title>Comparative genomics of meat spoilage bacteria.</title>
        <authorList>
            <person name="Hilgarth M."/>
            <person name="Vogel R.F."/>
        </authorList>
    </citation>
    <scope>NUCLEOTIDE SEQUENCE [LARGE SCALE GENOMIC DNA]</scope>
    <source>
        <strain evidence="3 4">TMW2.2077</strain>
    </source>
</reference>
<comment type="caution">
    <text evidence="3">The sequence shown here is derived from an EMBL/GenBank/DDBJ whole genome shotgun (WGS) entry which is preliminary data.</text>
</comment>
<dbReference type="Pfam" id="PF16694">
    <property type="entry name" value="Cytochrome_P460"/>
    <property type="match status" value="1"/>
</dbReference>
<evidence type="ECO:0000313" key="4">
    <source>
        <dbReference type="Proteomes" id="UP000809529"/>
    </source>
</evidence>
<keyword evidence="4" id="KW-1185">Reference proteome</keyword>
<dbReference type="Gene3D" id="3.50.70.20">
    <property type="entry name" value="Cytochrome P460"/>
    <property type="match status" value="1"/>
</dbReference>
<name>A0ABS1ZNU1_9PSED</name>
<dbReference type="Proteomes" id="UP000809529">
    <property type="component" value="Unassembled WGS sequence"/>
</dbReference>
<feature type="signal peptide" evidence="1">
    <location>
        <begin position="1"/>
        <end position="21"/>
    </location>
</feature>
<accession>A0ABS1ZNU1</accession>
<organism evidence="3 4">
    <name type="scientific">Pseudomonas weihenstephanensis</name>
    <dbReference type="NCBI Taxonomy" id="1608994"/>
    <lineage>
        <taxon>Bacteria</taxon>
        <taxon>Pseudomonadati</taxon>
        <taxon>Pseudomonadota</taxon>
        <taxon>Gammaproteobacteria</taxon>
        <taxon>Pseudomonadales</taxon>
        <taxon>Pseudomonadaceae</taxon>
        <taxon>Pseudomonas</taxon>
    </lineage>
</organism>
<dbReference type="EMBL" id="JAAEBW010000029">
    <property type="protein sequence ID" value="MBM1198108.1"/>
    <property type="molecule type" value="Genomic_DNA"/>
</dbReference>
<sequence length="187" mass="21024">MMRHITLAAILIAATNLQAHAENLDEHTYKNYVDKSGNISLPSDVRKTWSHLGSWIVGDKKSPGYGFHDVYTQPEVVDIYRKTSEFPDGAVLVKEIRTVEEGAQTTGLAQWAGETSVWFVMVKDKKNRFKGNSNWAEGWGWALYEAKDPKVNVSKGFQATCMGCHIPAKETDWVFIRGYPTLMKATP</sequence>
<proteinExistence type="predicted"/>
<evidence type="ECO:0000259" key="2">
    <source>
        <dbReference type="Pfam" id="PF16694"/>
    </source>
</evidence>
<protein>
    <submittedName>
        <fullName evidence="3">Cytochrome P460 family protein</fullName>
    </submittedName>
</protein>
<gene>
    <name evidence="3" type="ORF">GYN02_23385</name>
</gene>
<feature type="domain" description="Cytochrome P460" evidence="2">
    <location>
        <begin position="47"/>
        <end position="175"/>
    </location>
</feature>
<evidence type="ECO:0000256" key="1">
    <source>
        <dbReference type="SAM" id="SignalP"/>
    </source>
</evidence>